<dbReference type="InterPro" id="IPR022751">
    <property type="entry name" value="Alpha_mannosyltransferase"/>
</dbReference>
<protein>
    <recommendedName>
        <fullName evidence="16">Alpha-mannosyltransferase</fullName>
    </recommendedName>
</protein>
<evidence type="ECO:0000256" key="13">
    <source>
        <dbReference type="SAM" id="Phobius"/>
    </source>
</evidence>
<evidence type="ECO:0000256" key="7">
    <source>
        <dbReference type="ARBA" id="ARBA00022989"/>
    </source>
</evidence>
<comment type="similarity">
    <text evidence="3">Belongs to the MNN1/MNT family.</text>
</comment>
<evidence type="ECO:0000256" key="5">
    <source>
        <dbReference type="ARBA" id="ARBA00022692"/>
    </source>
</evidence>
<organism evidence="14 15">
    <name type="scientific">Plasmopara halstedii</name>
    <name type="common">Downy mildew of sunflower</name>
    <dbReference type="NCBI Taxonomy" id="4781"/>
    <lineage>
        <taxon>Eukaryota</taxon>
        <taxon>Sar</taxon>
        <taxon>Stramenopiles</taxon>
        <taxon>Oomycota</taxon>
        <taxon>Peronosporomycetes</taxon>
        <taxon>Peronosporales</taxon>
        <taxon>Peronosporaceae</taxon>
        <taxon>Plasmopara</taxon>
    </lineage>
</organism>
<keyword evidence="4" id="KW-0808">Transferase</keyword>
<keyword evidence="9 13" id="KW-0472">Membrane</keyword>
<dbReference type="EMBL" id="CCYD01000321">
    <property type="protein sequence ID" value="CEG38227.1"/>
    <property type="molecule type" value="Genomic_DNA"/>
</dbReference>
<dbReference type="OrthoDB" id="430354at2759"/>
<evidence type="ECO:0000256" key="8">
    <source>
        <dbReference type="ARBA" id="ARBA00023034"/>
    </source>
</evidence>
<evidence type="ECO:0000256" key="9">
    <source>
        <dbReference type="ARBA" id="ARBA00023136"/>
    </source>
</evidence>
<evidence type="ECO:0000256" key="6">
    <source>
        <dbReference type="ARBA" id="ARBA00022968"/>
    </source>
</evidence>
<evidence type="ECO:0000256" key="12">
    <source>
        <dbReference type="SAM" id="MobiDB-lite"/>
    </source>
</evidence>
<dbReference type="RefSeq" id="XP_024574596.1">
    <property type="nucleotide sequence ID" value="XM_024723640.1"/>
</dbReference>
<feature type="coiled-coil region" evidence="11">
    <location>
        <begin position="32"/>
        <end position="59"/>
    </location>
</feature>
<keyword evidence="15" id="KW-1185">Reference proteome</keyword>
<dbReference type="Pfam" id="PF11051">
    <property type="entry name" value="Mannosyl_trans3"/>
    <property type="match status" value="1"/>
</dbReference>
<dbReference type="STRING" id="4781.A0A0N7L4B7"/>
<accession>A0A0N7L4B7</accession>
<keyword evidence="8" id="KW-0333">Golgi apparatus</keyword>
<keyword evidence="5 13" id="KW-0812">Transmembrane</keyword>
<evidence type="ECO:0000256" key="11">
    <source>
        <dbReference type="SAM" id="Coils"/>
    </source>
</evidence>
<evidence type="ECO:0008006" key="16">
    <source>
        <dbReference type="Google" id="ProtNLM"/>
    </source>
</evidence>
<dbReference type="SUPFAM" id="SSF53448">
    <property type="entry name" value="Nucleotide-diphospho-sugar transferases"/>
    <property type="match status" value="1"/>
</dbReference>
<evidence type="ECO:0000313" key="15">
    <source>
        <dbReference type="Proteomes" id="UP000054928"/>
    </source>
</evidence>
<evidence type="ECO:0000256" key="10">
    <source>
        <dbReference type="ARBA" id="ARBA00037847"/>
    </source>
</evidence>
<comment type="subcellular location">
    <subcellularLocation>
        <location evidence="10">Endomembrane system</location>
        <topology evidence="10">Single-pass membrane protein</topology>
    </subcellularLocation>
    <subcellularLocation>
        <location evidence="1">Golgi apparatus membrane</location>
    </subcellularLocation>
    <subcellularLocation>
        <location evidence="2">Membrane</location>
        <topology evidence="2">Single-pass type II membrane protein</topology>
    </subcellularLocation>
</comment>
<dbReference type="PANTHER" id="PTHR31646:SF1">
    <property type="entry name" value="ALPHA-1,2-MANNOSYLTRANSFERASE MNN2"/>
    <property type="match status" value="1"/>
</dbReference>
<evidence type="ECO:0000256" key="1">
    <source>
        <dbReference type="ARBA" id="ARBA00004394"/>
    </source>
</evidence>
<dbReference type="GO" id="GO:0000139">
    <property type="term" value="C:Golgi membrane"/>
    <property type="evidence" value="ECO:0007669"/>
    <property type="project" value="UniProtKB-SubCell"/>
</dbReference>
<keyword evidence="6" id="KW-0735">Signal-anchor</keyword>
<dbReference type="Proteomes" id="UP000054928">
    <property type="component" value="Unassembled WGS sequence"/>
</dbReference>
<feature type="transmembrane region" description="Helical" evidence="13">
    <location>
        <begin position="64"/>
        <end position="87"/>
    </location>
</feature>
<dbReference type="GO" id="GO:0046354">
    <property type="term" value="P:mannan biosynthetic process"/>
    <property type="evidence" value="ECO:0007669"/>
    <property type="project" value="TreeGrafter"/>
</dbReference>
<dbReference type="InterPro" id="IPR029044">
    <property type="entry name" value="Nucleotide-diphossugar_trans"/>
</dbReference>
<dbReference type="PANTHER" id="PTHR31646">
    <property type="entry name" value="ALPHA-1,2-MANNOSYLTRANSFERASE MNN2"/>
    <property type="match status" value="1"/>
</dbReference>
<keyword evidence="7 13" id="KW-1133">Transmembrane helix</keyword>
<keyword evidence="11" id="KW-0175">Coiled coil</keyword>
<proteinExistence type="inferred from homology"/>
<evidence type="ECO:0000256" key="3">
    <source>
        <dbReference type="ARBA" id="ARBA00009105"/>
    </source>
</evidence>
<dbReference type="GO" id="GO:0000026">
    <property type="term" value="F:alpha-1,2-mannosyltransferase activity"/>
    <property type="evidence" value="ECO:0007669"/>
    <property type="project" value="TreeGrafter"/>
</dbReference>
<feature type="region of interest" description="Disordered" evidence="12">
    <location>
        <begin position="1"/>
        <end position="29"/>
    </location>
</feature>
<sequence>MTEQSVGRKSTPLPIYVGGASGRHAPRKKTFLKRGNRNRNSDEREMSALKQQNMVLSERRMWKVLWLLFIAAFVTCMICLVTLGRMVQNGSISNNEVKGGDGTDRGLFTVWKETQVLSKLKRLSHMFTSVDESKVKNQVTREELSNLGDYECVGWRQTTNCTPLGEPEPANNKNCSELISNGVSGYCEVRNIHTGEIQRVLAMHCSSLRPGVVFQCEMFQSLLSYNILSTEYEHDSNFSYEQCRDSFRATNQLSITPAPLGDDGLKNESVGQFDLSFDRGIVFVIYEKVLLGTYVSVRSLRSLGCTLPVEMWYMTSETNPEHPLLKLMVEELGVYLRVIEDPMATHFYTKLYAIFYSAFDSVLLLDADNFAVRDPTYLFETPEFVNTGAIFWPDFWKPSNTIFNIHRDSFVWKFFGLEYIDMFEQESGQVMINRRMHYKALNVLMYYGFSLPRAHEELHLVWGDKDLFRFAWLKSKSTFHMTERPPGAAGTKHPDYDLFCGVTMVQHDPSGHVIFMHRNTEKLTYSNNRILWTHIQEFKSTSKLKDYYVRGANGGKVFPQFKRCFGKDVHYAKLFTLKPMSAYPFEKLEDDLLRYAASGADVLRLAGYKDVDEKE</sequence>
<name>A0A0N7L4B7_PLAHL</name>
<dbReference type="AlphaFoldDB" id="A0A0N7L4B7"/>
<dbReference type="Gene3D" id="3.90.550.10">
    <property type="entry name" value="Spore Coat Polysaccharide Biosynthesis Protein SpsA, Chain A"/>
    <property type="match status" value="1"/>
</dbReference>
<dbReference type="GeneID" id="36403369"/>
<evidence type="ECO:0000256" key="2">
    <source>
        <dbReference type="ARBA" id="ARBA00004606"/>
    </source>
</evidence>
<reference evidence="15" key="1">
    <citation type="submission" date="2014-09" db="EMBL/GenBank/DDBJ databases">
        <authorList>
            <person name="Sharma Rahul"/>
            <person name="Thines Marco"/>
        </authorList>
    </citation>
    <scope>NUCLEOTIDE SEQUENCE [LARGE SCALE GENOMIC DNA]</scope>
</reference>
<evidence type="ECO:0000256" key="4">
    <source>
        <dbReference type="ARBA" id="ARBA00022679"/>
    </source>
</evidence>
<dbReference type="OMA" id="QVMINRR"/>
<evidence type="ECO:0000313" key="14">
    <source>
        <dbReference type="EMBL" id="CEG38227.1"/>
    </source>
</evidence>